<dbReference type="SMART" id="SM00504">
    <property type="entry name" value="Ubox"/>
    <property type="match status" value="1"/>
</dbReference>
<feature type="compositionally biased region" description="Basic residues" evidence="7">
    <location>
        <begin position="1"/>
        <end position="20"/>
    </location>
</feature>
<evidence type="ECO:0000256" key="4">
    <source>
        <dbReference type="ARBA" id="ARBA00022679"/>
    </source>
</evidence>
<gene>
    <name evidence="9" type="ORF">M6B38_264820</name>
</gene>
<dbReference type="AlphaFoldDB" id="A0AAX6IDB1"/>
<feature type="compositionally biased region" description="Low complexity" evidence="7">
    <location>
        <begin position="21"/>
        <end position="33"/>
    </location>
</feature>
<feature type="domain" description="U-box" evidence="8">
    <location>
        <begin position="40"/>
        <end position="113"/>
    </location>
</feature>
<protein>
    <recommendedName>
        <fullName evidence="3">RING-type E3 ubiquitin transferase</fullName>
        <ecNumber evidence="3">2.3.2.27</ecNumber>
    </recommendedName>
</protein>
<dbReference type="Pfam" id="PF00514">
    <property type="entry name" value="Arm"/>
    <property type="match status" value="1"/>
</dbReference>
<dbReference type="PANTHER" id="PTHR23315">
    <property type="entry name" value="U BOX DOMAIN-CONTAINING"/>
    <property type="match status" value="1"/>
</dbReference>
<comment type="pathway">
    <text evidence="2">Protein modification; protein ubiquitination.</text>
</comment>
<dbReference type="SMART" id="SM00185">
    <property type="entry name" value="ARM"/>
    <property type="match status" value="3"/>
</dbReference>
<feature type="repeat" description="ARM" evidence="6">
    <location>
        <begin position="225"/>
        <end position="267"/>
    </location>
</feature>
<evidence type="ECO:0000256" key="2">
    <source>
        <dbReference type="ARBA" id="ARBA00004906"/>
    </source>
</evidence>
<dbReference type="PANTHER" id="PTHR23315:SF339">
    <property type="entry name" value="U-BOX DOMAIN-CONTAINING PROTEIN 40"/>
    <property type="match status" value="1"/>
</dbReference>
<keyword evidence="5" id="KW-0833">Ubl conjugation pathway</keyword>
<dbReference type="EMBL" id="JANAVB010003000">
    <property type="protein sequence ID" value="KAJ6850365.1"/>
    <property type="molecule type" value="Genomic_DNA"/>
</dbReference>
<dbReference type="SUPFAM" id="SSF57850">
    <property type="entry name" value="RING/U-box"/>
    <property type="match status" value="1"/>
</dbReference>
<feature type="repeat" description="ARM" evidence="6">
    <location>
        <begin position="266"/>
        <end position="303"/>
    </location>
</feature>
<evidence type="ECO:0000256" key="1">
    <source>
        <dbReference type="ARBA" id="ARBA00000900"/>
    </source>
</evidence>
<dbReference type="SUPFAM" id="SSF48371">
    <property type="entry name" value="ARM repeat"/>
    <property type="match status" value="1"/>
</dbReference>
<dbReference type="InterPro" id="IPR011989">
    <property type="entry name" value="ARM-like"/>
</dbReference>
<dbReference type="InterPro" id="IPR013083">
    <property type="entry name" value="Znf_RING/FYVE/PHD"/>
</dbReference>
<evidence type="ECO:0000256" key="5">
    <source>
        <dbReference type="ARBA" id="ARBA00022786"/>
    </source>
</evidence>
<dbReference type="GO" id="GO:0016567">
    <property type="term" value="P:protein ubiquitination"/>
    <property type="evidence" value="ECO:0007669"/>
    <property type="project" value="InterPro"/>
</dbReference>
<sequence>MLTGKGKSRWKSKLSFHHRSSSSSSTTSSSLSSATKIVEPPPAEFLCPISSSLMADPVILPTGHSLDRPSLEACRELSFSPPSLDLSFDDFFFIPNVALKSAIVGWCDRSGLPRPVPLSSASARDIVRTLMAAESSSSAEDSSKSKPSSTSSSSSITSDETLTPKSPKFKTIAPDVVVDAADPLEEEMLERLKDPQISVRESALAELRQLARESSEKRSSLCTQRLLSALIPFLLSRTPELQINAAASLVNLSIDPHNKVGIVRSGAVPTLVEALKSGHPEARDHAAGAVFSLAIEEDNRLAIGVLGAIPPLVHLFYQDSAAYRARKEAGMALYHLTLAANNTAKLAKTSGAARAIVRVASERGGEEAAGLRRIAMMVMGNMAGRAEGRVGLMDAGAVGAVVGLVREGAGREEEQCIGVLYGLSRGSLRFRALARAAGAEEVLDAVLKAAAAATAAPGKGEIAKEMVRRILRVVRGEEDGGDVAAAAVLGDEDEDDGGSVVSDGLVSFRRRYHDFGSGKGYSTGF</sequence>
<evidence type="ECO:0000259" key="8">
    <source>
        <dbReference type="PROSITE" id="PS51698"/>
    </source>
</evidence>
<name>A0AAX6IDB1_IRIPA</name>
<evidence type="ECO:0000313" key="10">
    <source>
        <dbReference type="Proteomes" id="UP001140949"/>
    </source>
</evidence>
<feature type="region of interest" description="Disordered" evidence="7">
    <location>
        <begin position="132"/>
        <end position="167"/>
    </location>
</feature>
<dbReference type="InterPro" id="IPR016024">
    <property type="entry name" value="ARM-type_fold"/>
</dbReference>
<keyword evidence="10" id="KW-1185">Reference proteome</keyword>
<feature type="compositionally biased region" description="Low complexity" evidence="7">
    <location>
        <begin position="133"/>
        <end position="159"/>
    </location>
</feature>
<dbReference type="InterPro" id="IPR000225">
    <property type="entry name" value="Armadillo"/>
</dbReference>
<evidence type="ECO:0000256" key="3">
    <source>
        <dbReference type="ARBA" id="ARBA00012483"/>
    </source>
</evidence>
<dbReference type="Gene3D" id="1.25.10.10">
    <property type="entry name" value="Leucine-rich Repeat Variant"/>
    <property type="match status" value="2"/>
</dbReference>
<feature type="repeat" description="ARM" evidence="6">
    <location>
        <begin position="307"/>
        <end position="351"/>
    </location>
</feature>
<proteinExistence type="predicted"/>
<dbReference type="PROSITE" id="PS51698">
    <property type="entry name" value="U_BOX"/>
    <property type="match status" value="1"/>
</dbReference>
<dbReference type="EC" id="2.3.2.27" evidence="3"/>
<comment type="catalytic activity">
    <reaction evidence="1">
        <text>S-ubiquitinyl-[E2 ubiquitin-conjugating enzyme]-L-cysteine + [acceptor protein]-L-lysine = [E2 ubiquitin-conjugating enzyme]-L-cysteine + N(6)-ubiquitinyl-[acceptor protein]-L-lysine.</text>
        <dbReference type="EC" id="2.3.2.27"/>
    </reaction>
</comment>
<evidence type="ECO:0000256" key="7">
    <source>
        <dbReference type="SAM" id="MobiDB-lite"/>
    </source>
</evidence>
<accession>A0AAX6IDB1</accession>
<evidence type="ECO:0000313" key="9">
    <source>
        <dbReference type="EMBL" id="KAJ6850365.1"/>
    </source>
</evidence>
<dbReference type="Pfam" id="PF04564">
    <property type="entry name" value="U-box"/>
    <property type="match status" value="1"/>
</dbReference>
<reference evidence="9" key="1">
    <citation type="journal article" date="2023" name="GigaByte">
        <title>Genome assembly of the bearded iris, Iris pallida Lam.</title>
        <authorList>
            <person name="Bruccoleri R.E."/>
            <person name="Oakeley E.J."/>
            <person name="Faust A.M.E."/>
            <person name="Altorfer M."/>
            <person name="Dessus-Babus S."/>
            <person name="Burckhardt D."/>
            <person name="Oertli M."/>
            <person name="Naumann U."/>
            <person name="Petersen F."/>
            <person name="Wong J."/>
        </authorList>
    </citation>
    <scope>NUCLEOTIDE SEQUENCE</scope>
    <source>
        <strain evidence="9">GSM-AAB239-AS_SAM_17_03QT</strain>
    </source>
</reference>
<dbReference type="Proteomes" id="UP001140949">
    <property type="component" value="Unassembled WGS sequence"/>
</dbReference>
<feature type="region of interest" description="Disordered" evidence="7">
    <location>
        <begin position="1"/>
        <end position="34"/>
    </location>
</feature>
<dbReference type="PROSITE" id="PS50176">
    <property type="entry name" value="ARM_REPEAT"/>
    <property type="match status" value="3"/>
</dbReference>
<dbReference type="GO" id="GO:0061630">
    <property type="term" value="F:ubiquitin protein ligase activity"/>
    <property type="evidence" value="ECO:0007669"/>
    <property type="project" value="UniProtKB-EC"/>
</dbReference>
<dbReference type="Gene3D" id="3.30.40.10">
    <property type="entry name" value="Zinc/RING finger domain, C3HC4 (zinc finger)"/>
    <property type="match status" value="1"/>
</dbReference>
<evidence type="ECO:0000256" key="6">
    <source>
        <dbReference type="PROSITE-ProRule" id="PRU00259"/>
    </source>
</evidence>
<keyword evidence="4" id="KW-0808">Transferase</keyword>
<dbReference type="InterPro" id="IPR003613">
    <property type="entry name" value="Ubox_domain"/>
</dbReference>
<reference evidence="9" key="2">
    <citation type="submission" date="2023-04" db="EMBL/GenBank/DDBJ databases">
        <authorList>
            <person name="Bruccoleri R.E."/>
            <person name="Oakeley E.J."/>
            <person name="Faust A.-M."/>
            <person name="Dessus-Babus S."/>
            <person name="Altorfer M."/>
            <person name="Burckhardt D."/>
            <person name="Oertli M."/>
            <person name="Naumann U."/>
            <person name="Petersen F."/>
            <person name="Wong J."/>
        </authorList>
    </citation>
    <scope>NUCLEOTIDE SEQUENCE</scope>
    <source>
        <strain evidence="9">GSM-AAB239-AS_SAM_17_03QT</strain>
        <tissue evidence="9">Leaf</tissue>
    </source>
</reference>
<organism evidence="9 10">
    <name type="scientific">Iris pallida</name>
    <name type="common">Sweet iris</name>
    <dbReference type="NCBI Taxonomy" id="29817"/>
    <lineage>
        <taxon>Eukaryota</taxon>
        <taxon>Viridiplantae</taxon>
        <taxon>Streptophyta</taxon>
        <taxon>Embryophyta</taxon>
        <taxon>Tracheophyta</taxon>
        <taxon>Spermatophyta</taxon>
        <taxon>Magnoliopsida</taxon>
        <taxon>Liliopsida</taxon>
        <taxon>Asparagales</taxon>
        <taxon>Iridaceae</taxon>
        <taxon>Iridoideae</taxon>
        <taxon>Irideae</taxon>
        <taxon>Iris</taxon>
    </lineage>
</organism>
<comment type="caution">
    <text evidence="9">The sequence shown here is derived from an EMBL/GenBank/DDBJ whole genome shotgun (WGS) entry which is preliminary data.</text>
</comment>